<dbReference type="GO" id="GO:0009982">
    <property type="term" value="F:pseudouridine synthase activity"/>
    <property type="evidence" value="ECO:0007669"/>
    <property type="project" value="InterPro"/>
</dbReference>
<dbReference type="AlphaFoldDB" id="A0A1W0A4I7"/>
<dbReference type="PANTHER" id="PTHR11142">
    <property type="entry name" value="PSEUDOURIDYLATE SYNTHASE"/>
    <property type="match status" value="1"/>
</dbReference>
<comment type="caution">
    <text evidence="2">The sequence shown here is derived from an EMBL/GenBank/DDBJ whole genome shotgun (WGS) entry which is preliminary data.</text>
</comment>
<proteinExistence type="predicted"/>
<dbReference type="STRING" id="74557.A0A1W0A4I7"/>
<dbReference type="InterPro" id="IPR020095">
    <property type="entry name" value="PsdUridine_synth_TruA_C"/>
</dbReference>
<feature type="non-terminal residue" evidence="2">
    <location>
        <position position="253"/>
    </location>
</feature>
<evidence type="ECO:0000256" key="1">
    <source>
        <dbReference type="ARBA" id="ARBA00023235"/>
    </source>
</evidence>
<protein>
    <submittedName>
        <fullName evidence="2">tRNA pseudouridine synthase</fullName>
    </submittedName>
</protein>
<gene>
    <name evidence="2" type="ORF">THRCLA_02625</name>
</gene>
<keyword evidence="1" id="KW-0413">Isomerase</keyword>
<dbReference type="InterPro" id="IPR020094">
    <property type="entry name" value="TruA/RsuA/RluB/E/F_N"/>
</dbReference>
<dbReference type="Gene3D" id="3.30.70.580">
    <property type="entry name" value="Pseudouridine synthase I, catalytic domain, N-terminal subdomain"/>
    <property type="match status" value="1"/>
</dbReference>
<keyword evidence="3" id="KW-1185">Reference proteome</keyword>
<dbReference type="InterPro" id="IPR020103">
    <property type="entry name" value="PsdUridine_synth_cat_dom_sf"/>
</dbReference>
<evidence type="ECO:0000313" key="2">
    <source>
        <dbReference type="EMBL" id="OQS05203.1"/>
    </source>
</evidence>
<dbReference type="GO" id="GO:0005634">
    <property type="term" value="C:nucleus"/>
    <property type="evidence" value="ECO:0007669"/>
    <property type="project" value="TreeGrafter"/>
</dbReference>
<accession>A0A1W0A4I7</accession>
<dbReference type="GO" id="GO:0003723">
    <property type="term" value="F:RNA binding"/>
    <property type="evidence" value="ECO:0007669"/>
    <property type="project" value="InterPro"/>
</dbReference>
<sequence length="253" mass="28994">MASIKYEEFSKDDLLRIIRTLRESPQNIANVIDTVAKSIRSGEPSAKKQKKNAYNQKPVKPFDFSRYETRHIALKFSYAGEKYAGFARQDHMEHTIERYLIDALARTRLVEDFNNCGYSRCGRTDAGVSALGQVIGVIVRSNVPKGATILDGKTIDDILPNKPFRVQLKDGTIKTLTELDYATSMNSSLPQDIRIYGWAPAPEAEWSARFSCVGRVYRYFFHRRRMNLERMQEAALLLEGAHDYRNFCRLDPN</sequence>
<dbReference type="EMBL" id="JNBS01000485">
    <property type="protein sequence ID" value="OQS05203.1"/>
    <property type="molecule type" value="Genomic_DNA"/>
</dbReference>
<dbReference type="GO" id="GO:1990481">
    <property type="term" value="P:mRNA pseudouridine synthesis"/>
    <property type="evidence" value="ECO:0007669"/>
    <property type="project" value="TreeGrafter"/>
</dbReference>
<name>A0A1W0A4I7_9STRA</name>
<dbReference type="SUPFAM" id="SSF55120">
    <property type="entry name" value="Pseudouridine synthase"/>
    <property type="match status" value="1"/>
</dbReference>
<dbReference type="GO" id="GO:0031119">
    <property type="term" value="P:tRNA pseudouridine synthesis"/>
    <property type="evidence" value="ECO:0007669"/>
    <property type="project" value="TreeGrafter"/>
</dbReference>
<dbReference type="OrthoDB" id="25767at2759"/>
<dbReference type="InterPro" id="IPR001406">
    <property type="entry name" value="PsdUridine_synth_TruA"/>
</dbReference>
<dbReference type="Gene3D" id="3.30.70.660">
    <property type="entry name" value="Pseudouridine synthase I, catalytic domain, C-terminal subdomain"/>
    <property type="match status" value="1"/>
</dbReference>
<dbReference type="GO" id="GO:0005737">
    <property type="term" value="C:cytoplasm"/>
    <property type="evidence" value="ECO:0007669"/>
    <property type="project" value="TreeGrafter"/>
</dbReference>
<dbReference type="PANTHER" id="PTHR11142:SF5">
    <property type="entry name" value="TRNA PSEUDOURIDINE(38_39) SYNTHASE"/>
    <property type="match status" value="1"/>
</dbReference>
<organism evidence="2 3">
    <name type="scientific">Thraustotheca clavata</name>
    <dbReference type="NCBI Taxonomy" id="74557"/>
    <lineage>
        <taxon>Eukaryota</taxon>
        <taxon>Sar</taxon>
        <taxon>Stramenopiles</taxon>
        <taxon>Oomycota</taxon>
        <taxon>Saprolegniomycetes</taxon>
        <taxon>Saprolegniales</taxon>
        <taxon>Achlyaceae</taxon>
        <taxon>Thraustotheca</taxon>
    </lineage>
</organism>
<dbReference type="Proteomes" id="UP000243217">
    <property type="component" value="Unassembled WGS sequence"/>
</dbReference>
<evidence type="ECO:0000313" key="3">
    <source>
        <dbReference type="Proteomes" id="UP000243217"/>
    </source>
</evidence>
<reference evidence="2 3" key="1">
    <citation type="journal article" date="2014" name="Genome Biol. Evol.">
        <title>The secreted proteins of Achlya hypogyna and Thraustotheca clavata identify the ancestral oomycete secretome and reveal gene acquisitions by horizontal gene transfer.</title>
        <authorList>
            <person name="Misner I."/>
            <person name="Blouin N."/>
            <person name="Leonard G."/>
            <person name="Richards T.A."/>
            <person name="Lane C.E."/>
        </authorList>
    </citation>
    <scope>NUCLEOTIDE SEQUENCE [LARGE SCALE GENOMIC DNA]</scope>
    <source>
        <strain evidence="2 3">ATCC 34112</strain>
    </source>
</reference>